<keyword evidence="2" id="KW-1185">Reference proteome</keyword>
<name>A0AAV8QFG2_ENSVE</name>
<dbReference type="EMBL" id="JAQQAF010000007">
    <property type="protein sequence ID" value="KAJ8471057.1"/>
    <property type="molecule type" value="Genomic_DNA"/>
</dbReference>
<sequence length="167" mass="18736">MLHQQYLQDIHKIADRKGSPLLSAAFLPLTKQLFLVLEPAPMCLGLGSFLQVLYSRYFAEAETRENAESPPLVAAAAGSEGNGSKKPNVRSFLSVQALGKVPVVLRFPARPQSHPCSGNLFEEFTLKRGWILWWVVYDAQMENFHLFLIPGRSKLQLLEDLAAIDWN</sequence>
<dbReference type="Proteomes" id="UP001222027">
    <property type="component" value="Unassembled WGS sequence"/>
</dbReference>
<protein>
    <submittedName>
        <fullName evidence="1">Uncharacterized protein</fullName>
    </submittedName>
</protein>
<proteinExistence type="predicted"/>
<accession>A0AAV8QFG2</accession>
<dbReference type="AlphaFoldDB" id="A0AAV8QFG2"/>
<gene>
    <name evidence="1" type="ORF">OPV22_025400</name>
</gene>
<organism evidence="1 2">
    <name type="scientific">Ensete ventricosum</name>
    <name type="common">Abyssinian banana</name>
    <name type="synonym">Musa ensete</name>
    <dbReference type="NCBI Taxonomy" id="4639"/>
    <lineage>
        <taxon>Eukaryota</taxon>
        <taxon>Viridiplantae</taxon>
        <taxon>Streptophyta</taxon>
        <taxon>Embryophyta</taxon>
        <taxon>Tracheophyta</taxon>
        <taxon>Spermatophyta</taxon>
        <taxon>Magnoliopsida</taxon>
        <taxon>Liliopsida</taxon>
        <taxon>Zingiberales</taxon>
        <taxon>Musaceae</taxon>
        <taxon>Ensete</taxon>
    </lineage>
</organism>
<evidence type="ECO:0000313" key="2">
    <source>
        <dbReference type="Proteomes" id="UP001222027"/>
    </source>
</evidence>
<evidence type="ECO:0000313" key="1">
    <source>
        <dbReference type="EMBL" id="KAJ8471057.1"/>
    </source>
</evidence>
<reference evidence="1 2" key="1">
    <citation type="submission" date="2022-12" db="EMBL/GenBank/DDBJ databases">
        <title>Chromosome-scale assembly of the Ensete ventricosum genome.</title>
        <authorList>
            <person name="Dussert Y."/>
            <person name="Stocks J."/>
            <person name="Wendawek A."/>
            <person name="Woldeyes F."/>
            <person name="Nichols R.A."/>
            <person name="Borrell J.S."/>
        </authorList>
    </citation>
    <scope>NUCLEOTIDE SEQUENCE [LARGE SCALE GENOMIC DNA]</scope>
    <source>
        <strain evidence="2">cv. Maze</strain>
        <tissue evidence="1">Seeds</tissue>
    </source>
</reference>
<comment type="caution">
    <text evidence="1">The sequence shown here is derived from an EMBL/GenBank/DDBJ whole genome shotgun (WGS) entry which is preliminary data.</text>
</comment>